<name>A0A9P8YH30_9PEZI</name>
<dbReference type="GO" id="GO:0005730">
    <property type="term" value="C:nucleolus"/>
    <property type="evidence" value="ECO:0007669"/>
    <property type="project" value="TreeGrafter"/>
</dbReference>
<sequence>MGPQARHILEAHTYVPACRFSLRIAVLRLPILALFQETLPKHTQGITSRSACVLNTAIMAPKKKQQTQTLSLGAFLNEDKFGGSWADEVEESYGSQPLPAPTHERRTGYSSYGGGGGFGDRGAGAYAPRDSFPTELPTRPPYTAHLGNLSYEATQEAVTDFFADCAITSVRIIEDRIENRPKGFAYAEFADVEGLKKALDLDGEQFQGRNIRVRIADPPKGGEFRDGPSARDLGSWERKGPLADIPGRGNDRRMNDFGERRGPPRDGPSDEGRSRDFGNWERKGPLSPAITPEAGDDSRDNSRPRGSDRGESFRNNRTATWGEGRSDGSRPPAREFRERPERAERPERPERAPTAAEMDNQWRSNMKPDQTSASGSRDGSQAPMSPGGPESAAPAARPRLNLQKRTVTEAPADASSSAGGDAKASPFGAARPIDTAAKEKEIAEKREQTAKEQKEAEEKAKEERRLAKEAAAKEAEEKAAADAKEAEEKAAEKDAAAAAAAEVKAEEKVESETQKIPVRPKEDAEAPKSRAAGSGSWRSSGDQPRPARGGGYVPRGRGDGTRGRGGAPRGGAPRSFEGRPPRANGSAPAAGAQDVPPSPAAASESEAAPAQDPEGWTTVPAKGRRK</sequence>
<dbReference type="PROSITE" id="PS50102">
    <property type="entry name" value="RRM"/>
    <property type="match status" value="1"/>
</dbReference>
<dbReference type="InterPro" id="IPR000504">
    <property type="entry name" value="RRM_dom"/>
</dbReference>
<reference evidence="5" key="1">
    <citation type="journal article" date="2021" name="Nat. Commun.">
        <title>Genetic determinants of endophytism in the Arabidopsis root mycobiome.</title>
        <authorList>
            <person name="Mesny F."/>
            <person name="Miyauchi S."/>
            <person name="Thiergart T."/>
            <person name="Pickel B."/>
            <person name="Atanasova L."/>
            <person name="Karlsson M."/>
            <person name="Huettel B."/>
            <person name="Barry K.W."/>
            <person name="Haridas S."/>
            <person name="Chen C."/>
            <person name="Bauer D."/>
            <person name="Andreopoulos W."/>
            <person name="Pangilinan J."/>
            <person name="LaButti K."/>
            <person name="Riley R."/>
            <person name="Lipzen A."/>
            <person name="Clum A."/>
            <person name="Drula E."/>
            <person name="Henrissat B."/>
            <person name="Kohler A."/>
            <person name="Grigoriev I.V."/>
            <person name="Martin F.M."/>
            <person name="Hacquard S."/>
        </authorList>
    </citation>
    <scope>NUCLEOTIDE SEQUENCE</scope>
    <source>
        <strain evidence="5">MPI-CAGE-CH-0230</strain>
    </source>
</reference>
<feature type="compositionally biased region" description="Basic and acidic residues" evidence="3">
    <location>
        <begin position="324"/>
        <end position="351"/>
    </location>
</feature>
<dbReference type="PANTHER" id="PTHR23236">
    <property type="entry name" value="EUKARYOTIC TRANSLATION INITIATION FACTOR 4B/4H"/>
    <property type="match status" value="1"/>
</dbReference>
<feature type="compositionally biased region" description="Polar residues" evidence="3">
    <location>
        <begin position="361"/>
        <end position="379"/>
    </location>
</feature>
<dbReference type="PANTHER" id="PTHR23236:SF11">
    <property type="entry name" value="EUKARYOTIC TRANSLATION INITIATION FACTOR 4H"/>
    <property type="match status" value="1"/>
</dbReference>
<feature type="compositionally biased region" description="Low complexity" evidence="3">
    <location>
        <begin position="410"/>
        <end position="426"/>
    </location>
</feature>
<evidence type="ECO:0000256" key="2">
    <source>
        <dbReference type="PROSITE-ProRule" id="PRU00176"/>
    </source>
</evidence>
<evidence type="ECO:0000313" key="6">
    <source>
        <dbReference type="Proteomes" id="UP000756346"/>
    </source>
</evidence>
<protein>
    <recommendedName>
        <fullName evidence="4">RRM domain-containing protein</fullName>
    </recommendedName>
</protein>
<feature type="compositionally biased region" description="Basic and acidic residues" evidence="3">
    <location>
        <begin position="214"/>
        <end position="241"/>
    </location>
</feature>
<evidence type="ECO:0000259" key="4">
    <source>
        <dbReference type="PROSITE" id="PS50102"/>
    </source>
</evidence>
<feature type="domain" description="RRM" evidence="4">
    <location>
        <begin position="142"/>
        <end position="218"/>
    </location>
</feature>
<dbReference type="SMART" id="SM00360">
    <property type="entry name" value="RRM"/>
    <property type="match status" value="1"/>
</dbReference>
<feature type="compositionally biased region" description="Low complexity" evidence="3">
    <location>
        <begin position="382"/>
        <end position="399"/>
    </location>
</feature>
<feature type="compositionally biased region" description="Basic and acidic residues" evidence="3">
    <location>
        <begin position="249"/>
        <end position="284"/>
    </location>
</feature>
<evidence type="ECO:0000256" key="1">
    <source>
        <dbReference type="ARBA" id="ARBA00022884"/>
    </source>
</evidence>
<accession>A0A9P8YH30</accession>
<dbReference type="SUPFAM" id="SSF54928">
    <property type="entry name" value="RNA-binding domain, RBD"/>
    <property type="match status" value="1"/>
</dbReference>
<keyword evidence="1 2" id="KW-0694">RNA-binding</keyword>
<dbReference type="InterPro" id="IPR035979">
    <property type="entry name" value="RBD_domain_sf"/>
</dbReference>
<feature type="compositionally biased region" description="Basic and acidic residues" evidence="3">
    <location>
        <begin position="436"/>
        <end position="495"/>
    </location>
</feature>
<feature type="compositionally biased region" description="Low complexity" evidence="3">
    <location>
        <begin position="600"/>
        <end position="610"/>
    </location>
</feature>
<dbReference type="RefSeq" id="XP_046016944.1">
    <property type="nucleotide sequence ID" value="XM_046158129.1"/>
</dbReference>
<feature type="region of interest" description="Disordered" evidence="3">
    <location>
        <begin position="213"/>
        <end position="626"/>
    </location>
</feature>
<dbReference type="GeneID" id="70187675"/>
<keyword evidence="6" id="KW-1185">Reference proteome</keyword>
<proteinExistence type="predicted"/>
<dbReference type="EMBL" id="JAGTJQ010000002">
    <property type="protein sequence ID" value="KAH7037823.1"/>
    <property type="molecule type" value="Genomic_DNA"/>
</dbReference>
<gene>
    <name evidence="5" type="ORF">B0I36DRAFT_359463</name>
</gene>
<feature type="compositionally biased region" description="Low complexity" evidence="3">
    <location>
        <begin position="529"/>
        <end position="547"/>
    </location>
</feature>
<evidence type="ECO:0000256" key="3">
    <source>
        <dbReference type="SAM" id="MobiDB-lite"/>
    </source>
</evidence>
<organism evidence="5 6">
    <name type="scientific">Microdochium trichocladiopsis</name>
    <dbReference type="NCBI Taxonomy" id="1682393"/>
    <lineage>
        <taxon>Eukaryota</taxon>
        <taxon>Fungi</taxon>
        <taxon>Dikarya</taxon>
        <taxon>Ascomycota</taxon>
        <taxon>Pezizomycotina</taxon>
        <taxon>Sordariomycetes</taxon>
        <taxon>Xylariomycetidae</taxon>
        <taxon>Xylariales</taxon>
        <taxon>Microdochiaceae</taxon>
        <taxon>Microdochium</taxon>
    </lineage>
</organism>
<feature type="compositionally biased region" description="Basic and acidic residues" evidence="3">
    <location>
        <begin position="503"/>
        <end position="528"/>
    </location>
</feature>
<evidence type="ECO:0000313" key="5">
    <source>
        <dbReference type="EMBL" id="KAH7037823.1"/>
    </source>
</evidence>
<comment type="caution">
    <text evidence="5">The sequence shown here is derived from an EMBL/GenBank/DDBJ whole genome shotgun (WGS) entry which is preliminary data.</text>
</comment>
<dbReference type="OrthoDB" id="48651at2759"/>
<dbReference type="Pfam" id="PF00076">
    <property type="entry name" value="RRM_1"/>
    <property type="match status" value="1"/>
</dbReference>
<dbReference type="GO" id="GO:0003723">
    <property type="term" value="F:RNA binding"/>
    <property type="evidence" value="ECO:0007669"/>
    <property type="project" value="UniProtKB-UniRule"/>
</dbReference>
<dbReference type="InterPro" id="IPR012677">
    <property type="entry name" value="Nucleotide-bd_a/b_plait_sf"/>
</dbReference>
<feature type="region of interest" description="Disordered" evidence="3">
    <location>
        <begin position="92"/>
        <end position="114"/>
    </location>
</feature>
<dbReference type="Proteomes" id="UP000756346">
    <property type="component" value="Unassembled WGS sequence"/>
</dbReference>
<dbReference type="AlphaFoldDB" id="A0A9P8YH30"/>
<feature type="compositionally biased region" description="Basic and acidic residues" evidence="3">
    <location>
        <begin position="296"/>
        <end position="314"/>
    </location>
</feature>
<dbReference type="Gene3D" id="3.30.70.330">
    <property type="match status" value="1"/>
</dbReference>